<dbReference type="EMBL" id="CP009928">
    <property type="protein sequence ID" value="AKK73766.1"/>
    <property type="molecule type" value="Genomic_DNA"/>
</dbReference>
<organism evidence="1 2">
    <name type="scientific">Chryseobacterium gallinarum</name>
    <dbReference type="NCBI Taxonomy" id="1324352"/>
    <lineage>
        <taxon>Bacteria</taxon>
        <taxon>Pseudomonadati</taxon>
        <taxon>Bacteroidota</taxon>
        <taxon>Flavobacteriia</taxon>
        <taxon>Flavobacteriales</taxon>
        <taxon>Weeksellaceae</taxon>
        <taxon>Chryseobacterium group</taxon>
        <taxon>Chryseobacterium</taxon>
    </lineage>
</organism>
<protein>
    <submittedName>
        <fullName evidence="1">Uncharacterized protein</fullName>
    </submittedName>
</protein>
<dbReference type="InterPro" id="IPR036388">
    <property type="entry name" value="WH-like_DNA-bd_sf"/>
</dbReference>
<evidence type="ECO:0000313" key="2">
    <source>
        <dbReference type="Proteomes" id="UP000035213"/>
    </source>
</evidence>
<dbReference type="SUPFAM" id="SSF46894">
    <property type="entry name" value="C-terminal effector domain of the bipartite response regulators"/>
    <property type="match status" value="1"/>
</dbReference>
<dbReference type="STRING" id="1324352.OK18_15165"/>
<dbReference type="KEGG" id="cgn:OK18_15165"/>
<dbReference type="AlphaFoldDB" id="A0A0G3M3L8"/>
<dbReference type="InterPro" id="IPR016032">
    <property type="entry name" value="Sig_transdc_resp-reg_C-effctor"/>
</dbReference>
<gene>
    <name evidence="1" type="ORF">OK18_15165</name>
</gene>
<dbReference type="GO" id="GO:0006355">
    <property type="term" value="P:regulation of DNA-templated transcription"/>
    <property type="evidence" value="ECO:0007669"/>
    <property type="project" value="InterPro"/>
</dbReference>
<dbReference type="OrthoDB" id="1451965at2"/>
<dbReference type="GO" id="GO:0003677">
    <property type="term" value="F:DNA binding"/>
    <property type="evidence" value="ECO:0007669"/>
    <property type="project" value="InterPro"/>
</dbReference>
<dbReference type="Proteomes" id="UP000035213">
    <property type="component" value="Chromosome"/>
</dbReference>
<reference evidence="1 2" key="1">
    <citation type="submission" date="2014-11" db="EMBL/GenBank/DDBJ databases">
        <authorList>
            <person name="Park G.-S."/>
            <person name="Hong S.-J."/>
            <person name="Jung B.K."/>
            <person name="Khan A.R."/>
            <person name="Kwak Y."/>
            <person name="Shin J.-H."/>
        </authorList>
    </citation>
    <scope>NUCLEOTIDE SEQUENCE [LARGE SCALE GENOMIC DNA]</scope>
    <source>
        <strain evidence="1 2">DSM 27622</strain>
    </source>
</reference>
<dbReference type="RefSeq" id="WP_053328524.1">
    <property type="nucleotide sequence ID" value="NZ_CP009928.1"/>
</dbReference>
<dbReference type="PATRIC" id="fig|1324352.5.peg.3157"/>
<dbReference type="Gene3D" id="1.10.10.10">
    <property type="entry name" value="Winged helix-like DNA-binding domain superfamily/Winged helix DNA-binding domain"/>
    <property type="match status" value="1"/>
</dbReference>
<proteinExistence type="predicted"/>
<name>A0A0G3M3L8_CHRGL</name>
<sequence>MKHIEKIIIDYLADGYSQYEIAEKLKEQGIKPNSLSSIEKHLNKIKENYEAKSLFHLACILHKLEILGNTDSHKGD</sequence>
<evidence type="ECO:0000313" key="1">
    <source>
        <dbReference type="EMBL" id="AKK73766.1"/>
    </source>
</evidence>
<accession>A0A0G3M3L8</accession>